<feature type="transmembrane region" description="Helical" evidence="2">
    <location>
        <begin position="251"/>
        <end position="269"/>
    </location>
</feature>
<keyword evidence="2" id="KW-0812">Transmembrane</keyword>
<dbReference type="PANTHER" id="PTHR19346:SF4">
    <property type="entry name" value="SUGAR PHOSPHATE TRANSPORTER DOMAIN-CONTAINING PROTEIN"/>
    <property type="match status" value="1"/>
</dbReference>
<keyword evidence="2" id="KW-1133">Transmembrane helix</keyword>
<feature type="transmembrane region" description="Helical" evidence="2">
    <location>
        <begin position="354"/>
        <end position="380"/>
    </location>
</feature>
<feature type="transmembrane region" description="Helical" evidence="2">
    <location>
        <begin position="228"/>
        <end position="245"/>
    </location>
</feature>
<dbReference type="PANTHER" id="PTHR19346">
    <property type="entry name" value="SUGAR PHOSPHATE TRANSPORTER DOMAIN-CONTAINING PROTEIN"/>
    <property type="match status" value="1"/>
</dbReference>
<feature type="transmembrane region" description="Helical" evidence="2">
    <location>
        <begin position="386"/>
        <end position="419"/>
    </location>
</feature>
<dbReference type="InterPro" id="IPR000620">
    <property type="entry name" value="EamA_dom"/>
</dbReference>
<dbReference type="Pfam" id="PF00892">
    <property type="entry name" value="EamA"/>
    <property type="match status" value="1"/>
</dbReference>
<evidence type="ECO:0000313" key="4">
    <source>
        <dbReference type="EMBL" id="CAD8655309.1"/>
    </source>
</evidence>
<dbReference type="Gene3D" id="1.10.3730.20">
    <property type="match status" value="1"/>
</dbReference>
<protein>
    <recommendedName>
        <fullName evidence="3">EamA domain-containing protein</fullName>
    </recommendedName>
</protein>
<dbReference type="AlphaFoldDB" id="A0A7S0MYS8"/>
<reference evidence="4" key="1">
    <citation type="submission" date="2021-01" db="EMBL/GenBank/DDBJ databases">
        <authorList>
            <person name="Corre E."/>
            <person name="Pelletier E."/>
            <person name="Niang G."/>
            <person name="Scheremetjew M."/>
            <person name="Finn R."/>
            <person name="Kale V."/>
            <person name="Holt S."/>
            <person name="Cochrane G."/>
            <person name="Meng A."/>
            <person name="Brown T."/>
            <person name="Cohen L."/>
        </authorList>
    </citation>
    <scope>NUCLEOTIDE SEQUENCE</scope>
    <source>
        <strain evidence="4">CCMP722</strain>
    </source>
</reference>
<name>A0A7S0MYS8_9CHLO</name>
<proteinExistence type="inferred from homology"/>
<dbReference type="GO" id="GO:0016020">
    <property type="term" value="C:membrane"/>
    <property type="evidence" value="ECO:0007669"/>
    <property type="project" value="InterPro"/>
</dbReference>
<dbReference type="InterPro" id="IPR037185">
    <property type="entry name" value="EmrE-like"/>
</dbReference>
<dbReference type="InterPro" id="IPR026505">
    <property type="entry name" value="Solute_c_fam_35_mem_F3/F4"/>
</dbReference>
<feature type="transmembrane region" description="Helical" evidence="2">
    <location>
        <begin position="138"/>
        <end position="160"/>
    </location>
</feature>
<keyword evidence="2" id="KW-0472">Membrane</keyword>
<sequence>MIALRCRFKGLTENRHIVQHRGSMSGRARFYKSGESKGGLKAGVFRFSAESANATIPAASRGTTIQVPHEVVDDKEPGNILESFGASEPKPAAPPHQKQSLVLGTAFTAGVIALWLMAAKVNVYYPALLPQDTNMQALYLIVRYINMGAYIALFPVSLYLRKAHAAEDARHSDNAADNRSPFDFSMRLGDPAALETFKRAGLFAGLYFFTGYTYLASLQYNTIGVNTALYNMYVVFVLVLSKFVLKETVTPSKVAGVALIVLGCGALGLDASGGQLGASALGIFLITLSAMLYSVYQVGYAKWVQDAVSRPDQTLGFVAMMGLSLLCVSPIALGAGLSWGAIDMATLKLFTGSSALLMFQYLFVTSGVTIAYMLCFLAALNFSTPLFVSAGCVLVIPCSFIMDLLCGVSVTTVAAISAVRSRRHART</sequence>
<dbReference type="SUPFAM" id="SSF103481">
    <property type="entry name" value="Multidrug resistance efflux transporter EmrE"/>
    <property type="match status" value="1"/>
</dbReference>
<evidence type="ECO:0000259" key="3">
    <source>
        <dbReference type="Pfam" id="PF00892"/>
    </source>
</evidence>
<feature type="domain" description="EamA" evidence="3">
    <location>
        <begin position="200"/>
        <end position="264"/>
    </location>
</feature>
<feature type="transmembrane region" description="Helical" evidence="2">
    <location>
        <begin position="100"/>
        <end position="118"/>
    </location>
</feature>
<comment type="similarity">
    <text evidence="1">Belongs to the drug/metabolite transporter (DMT) superfamily. Plant drug/metabolite exporter (P-DME) (TC 2.A.7.4) family.</text>
</comment>
<evidence type="ECO:0000256" key="1">
    <source>
        <dbReference type="ARBA" id="ARBA00007635"/>
    </source>
</evidence>
<dbReference type="EMBL" id="HBFA01007450">
    <property type="protein sequence ID" value="CAD8655309.1"/>
    <property type="molecule type" value="Transcribed_RNA"/>
</dbReference>
<gene>
    <name evidence="4" type="ORF">POBO1169_LOCUS3875</name>
</gene>
<organism evidence="4">
    <name type="scientific">Pyramimonas obovata</name>
    <dbReference type="NCBI Taxonomy" id="1411642"/>
    <lineage>
        <taxon>Eukaryota</taxon>
        <taxon>Viridiplantae</taxon>
        <taxon>Chlorophyta</taxon>
        <taxon>Pyramimonadophyceae</taxon>
        <taxon>Pyramimonadales</taxon>
        <taxon>Pyramimonadaceae</taxon>
        <taxon>Pyramimonas</taxon>
        <taxon>Pyramimonas incertae sedis</taxon>
    </lineage>
</organism>
<accession>A0A7S0MYS8</accession>
<evidence type="ECO:0000256" key="2">
    <source>
        <dbReference type="SAM" id="Phobius"/>
    </source>
</evidence>
<feature type="transmembrane region" description="Helical" evidence="2">
    <location>
        <begin position="276"/>
        <end position="296"/>
    </location>
</feature>
<feature type="transmembrane region" description="Helical" evidence="2">
    <location>
        <begin position="316"/>
        <end position="342"/>
    </location>
</feature>